<accession>A0AAV7X748</accession>
<evidence type="ECO:0000259" key="1">
    <source>
        <dbReference type="PROSITE" id="PS51020"/>
    </source>
</evidence>
<evidence type="ECO:0000313" key="2">
    <source>
        <dbReference type="EMBL" id="KAJ1521740.1"/>
    </source>
</evidence>
<evidence type="ECO:0000313" key="3">
    <source>
        <dbReference type="Proteomes" id="UP001075354"/>
    </source>
</evidence>
<reference evidence="2" key="1">
    <citation type="submission" date="2022-12" db="EMBL/GenBank/DDBJ databases">
        <title>Chromosome-level genome assembly of the bean flower thrips Megalurothrips usitatus.</title>
        <authorList>
            <person name="Ma L."/>
            <person name="Liu Q."/>
            <person name="Li H."/>
            <person name="Cai W."/>
        </authorList>
    </citation>
    <scope>NUCLEOTIDE SEQUENCE</scope>
    <source>
        <strain evidence="2">Cailab_2022a</strain>
    </source>
</reference>
<dbReference type="InterPro" id="IPR048365">
    <property type="entry name" value="TNP-like_RNaseH_N"/>
</dbReference>
<dbReference type="AlphaFoldDB" id="A0AAV7X748"/>
<dbReference type="InterPro" id="IPR048366">
    <property type="entry name" value="TNP-like_GBD"/>
</dbReference>
<protein>
    <recommendedName>
        <fullName evidence="1">Spondin domain-containing protein</fullName>
    </recommendedName>
</protein>
<dbReference type="PROSITE" id="PS51020">
    <property type="entry name" value="SPONDIN"/>
    <property type="match status" value="1"/>
</dbReference>
<organism evidence="2 3">
    <name type="scientific">Megalurothrips usitatus</name>
    <name type="common">bean blossom thrips</name>
    <dbReference type="NCBI Taxonomy" id="439358"/>
    <lineage>
        <taxon>Eukaryota</taxon>
        <taxon>Metazoa</taxon>
        <taxon>Ecdysozoa</taxon>
        <taxon>Arthropoda</taxon>
        <taxon>Hexapoda</taxon>
        <taxon>Insecta</taxon>
        <taxon>Pterygota</taxon>
        <taxon>Neoptera</taxon>
        <taxon>Paraneoptera</taxon>
        <taxon>Thysanoptera</taxon>
        <taxon>Terebrantia</taxon>
        <taxon>Thripoidea</taxon>
        <taxon>Thripidae</taxon>
        <taxon>Megalurothrips</taxon>
    </lineage>
</organism>
<dbReference type="InterPro" id="IPR009465">
    <property type="entry name" value="Spondin_N"/>
</dbReference>
<name>A0AAV7X748_9NEOP</name>
<comment type="caution">
    <text evidence="2">The sequence shown here is derived from an EMBL/GenBank/DDBJ whole genome shotgun (WGS) entry which is preliminary data.</text>
</comment>
<proteinExistence type="predicted"/>
<feature type="domain" description="Spondin" evidence="1">
    <location>
        <begin position="1"/>
        <end position="50"/>
    </location>
</feature>
<keyword evidence="3" id="KW-1185">Reference proteome</keyword>
<gene>
    <name evidence="2" type="ORF">ONE63_003376</name>
</gene>
<dbReference type="EMBL" id="JAPTSV010000013">
    <property type="protein sequence ID" value="KAJ1521740.1"/>
    <property type="molecule type" value="Genomic_DNA"/>
</dbReference>
<sequence length="462" mass="52237">MGSIEEALLEIDHLVANLDTGFTYDSEEDVDNPESLVDKVEKKIGKPRVPPLAKKILTFMVRGIATRTKRVVAMFGVSSLTARYMYEVTWKVIEELEMANVYVLALVCDGCGVNRTFIEMHPPHSTDSYVAYDTINQHANRVLYFISDVPHLLKTLRNNFFASGTGPKHSRRLIRNGQDIVWKSIVDLYEAEKNNIVRQACKLNKQCVELTQKGKMKVCYASWVFSNTVANALEQMKDTSLAETIDFIRRVNDFFDCLNGKYSGEGKSKRNPNLDPYRSTNDVRFDKLKGFLTYLNEWKAEIRMKGEVLNISLEDQNKFLLSDETQKGVEMTVRSVIGATKFMLEAGAEFVNARVFCQDPLEQYFSKQRASVGGSTNPNLKQCLSTANRINYVEGHVHFKRKGNTTEYLDEIRGDLNAPLMRLNKGRKRPAKRSLAYDTGAEEMVSVGAVLSAIENVPSSSK</sequence>
<dbReference type="Proteomes" id="UP001075354">
    <property type="component" value="Chromosome 13"/>
</dbReference>
<dbReference type="Pfam" id="PF21787">
    <property type="entry name" value="TNP-like_RNaseH_N"/>
    <property type="match status" value="1"/>
</dbReference>
<dbReference type="Pfam" id="PF21788">
    <property type="entry name" value="TNP-like_GBD"/>
    <property type="match status" value="1"/>
</dbReference>